<dbReference type="Gene3D" id="2.60.120.40">
    <property type="match status" value="1"/>
</dbReference>
<name>A0A667ZTK9_9TELE</name>
<dbReference type="PRINTS" id="PR00007">
    <property type="entry name" value="COMPLEMNTC1Q"/>
</dbReference>
<dbReference type="InterPro" id="IPR008983">
    <property type="entry name" value="Tumour_necrosis_fac-like_dom"/>
</dbReference>
<keyword evidence="3" id="KW-0272">Extracellular matrix</keyword>
<feature type="signal peptide" evidence="6">
    <location>
        <begin position="1"/>
        <end position="20"/>
    </location>
</feature>
<dbReference type="SMART" id="SM00110">
    <property type="entry name" value="C1Q"/>
    <property type="match status" value="1"/>
</dbReference>
<evidence type="ECO:0000259" key="7">
    <source>
        <dbReference type="PROSITE" id="PS50871"/>
    </source>
</evidence>
<evidence type="ECO:0000313" key="9">
    <source>
        <dbReference type="Proteomes" id="UP000472263"/>
    </source>
</evidence>
<keyword evidence="2" id="KW-0964">Secreted</keyword>
<evidence type="ECO:0000256" key="3">
    <source>
        <dbReference type="ARBA" id="ARBA00022530"/>
    </source>
</evidence>
<feature type="domain" description="C1q" evidence="7">
    <location>
        <begin position="102"/>
        <end position="236"/>
    </location>
</feature>
<dbReference type="InterPro" id="IPR001073">
    <property type="entry name" value="C1q_dom"/>
</dbReference>
<proteinExistence type="predicted"/>
<dbReference type="AlphaFoldDB" id="A0A667ZTK9"/>
<reference evidence="8" key="3">
    <citation type="submission" date="2025-09" db="UniProtKB">
        <authorList>
            <consortium name="Ensembl"/>
        </authorList>
    </citation>
    <scope>IDENTIFICATION</scope>
</reference>
<dbReference type="InterPro" id="IPR008160">
    <property type="entry name" value="Collagen"/>
</dbReference>
<reference evidence="8" key="1">
    <citation type="submission" date="2019-06" db="EMBL/GenBank/DDBJ databases">
        <authorList>
            <consortium name="Wellcome Sanger Institute Data Sharing"/>
        </authorList>
    </citation>
    <scope>NUCLEOTIDE SEQUENCE [LARGE SCALE GENOMIC DNA]</scope>
</reference>
<evidence type="ECO:0000313" key="8">
    <source>
        <dbReference type="Ensembl" id="ENSMMDP00005036166.1"/>
    </source>
</evidence>
<dbReference type="Proteomes" id="UP000472263">
    <property type="component" value="Chromosome 17"/>
</dbReference>
<dbReference type="GeneTree" id="ENSGT00940000155435"/>
<dbReference type="Pfam" id="PF00386">
    <property type="entry name" value="C1q"/>
    <property type="match status" value="1"/>
</dbReference>
<keyword evidence="9" id="KW-1185">Reference proteome</keyword>
<evidence type="ECO:0000256" key="4">
    <source>
        <dbReference type="ARBA" id="ARBA00022729"/>
    </source>
</evidence>
<comment type="subcellular location">
    <subcellularLocation>
        <location evidence="1">Secreted</location>
        <location evidence="1">Extracellular space</location>
        <location evidence="1">Extracellular matrix</location>
    </subcellularLocation>
</comment>
<sequence>ILIRISLCVCVCVCFKGEKGTCPDSCGNTKGDKGDRGDTGPAGEKGLPGVKGDMGAKGFMGDKGDRGRIGVPGTKGEKGDLGEKGLCDCGEKGMSGPIGPCTPAIQSAFSACLNDSFPAPDLPIPFPDVITNRQGHFNPNLGIYHAPVNGTYVFSYHAAVSSRVLKIGLFYNFFPIARTTEITNEATTSHQVVLHLYRGDMVWLSQTHTIKNTMGQMQQHSLRFLLYFVLFSVTKKVNK</sequence>
<feature type="chain" id="PRO_5025585365" description="C1q domain-containing protein" evidence="6">
    <location>
        <begin position="21"/>
        <end position="239"/>
    </location>
</feature>
<keyword evidence="4 6" id="KW-0732">Signal</keyword>
<dbReference type="InterPro" id="IPR050392">
    <property type="entry name" value="Collagen/C1q_domain"/>
</dbReference>
<evidence type="ECO:0000256" key="2">
    <source>
        <dbReference type="ARBA" id="ARBA00022525"/>
    </source>
</evidence>
<evidence type="ECO:0000256" key="6">
    <source>
        <dbReference type="SAM" id="SignalP"/>
    </source>
</evidence>
<accession>A0A667ZTK9</accession>
<dbReference type="PANTHER" id="PTHR15427:SF27">
    <property type="entry name" value="COMPLEMENT C1Q TUMOR NECROSIS FACTOR-RELATED PROTEIN 5"/>
    <property type="match status" value="1"/>
</dbReference>
<evidence type="ECO:0000256" key="1">
    <source>
        <dbReference type="ARBA" id="ARBA00004498"/>
    </source>
</evidence>
<dbReference type="PANTHER" id="PTHR15427">
    <property type="entry name" value="EMILIN ELASTIN MICROFIBRIL INTERFACE-LOCATED PROTEIN ELASTIN MICROFIBRIL INTERFACER"/>
    <property type="match status" value="1"/>
</dbReference>
<feature type="region of interest" description="Disordered" evidence="5">
    <location>
        <begin position="30"/>
        <end position="75"/>
    </location>
</feature>
<protein>
    <recommendedName>
        <fullName evidence="7">C1q domain-containing protein</fullName>
    </recommendedName>
</protein>
<dbReference type="PROSITE" id="PS50871">
    <property type="entry name" value="C1Q"/>
    <property type="match status" value="1"/>
</dbReference>
<dbReference type="SUPFAM" id="SSF49842">
    <property type="entry name" value="TNF-like"/>
    <property type="match status" value="1"/>
</dbReference>
<evidence type="ECO:0000256" key="5">
    <source>
        <dbReference type="SAM" id="MobiDB-lite"/>
    </source>
</evidence>
<organism evidence="8 9">
    <name type="scientific">Myripristis murdjan</name>
    <name type="common">pinecone soldierfish</name>
    <dbReference type="NCBI Taxonomy" id="586833"/>
    <lineage>
        <taxon>Eukaryota</taxon>
        <taxon>Metazoa</taxon>
        <taxon>Chordata</taxon>
        <taxon>Craniata</taxon>
        <taxon>Vertebrata</taxon>
        <taxon>Euteleostomi</taxon>
        <taxon>Actinopterygii</taxon>
        <taxon>Neopterygii</taxon>
        <taxon>Teleostei</taxon>
        <taxon>Neoteleostei</taxon>
        <taxon>Acanthomorphata</taxon>
        <taxon>Holocentriformes</taxon>
        <taxon>Holocentridae</taxon>
        <taxon>Myripristis</taxon>
    </lineage>
</organism>
<dbReference type="Ensembl" id="ENSMMDT00005036952.1">
    <property type="protein sequence ID" value="ENSMMDP00005036166.1"/>
    <property type="gene ID" value="ENSMMDG00005016956.1"/>
</dbReference>
<dbReference type="Pfam" id="PF01391">
    <property type="entry name" value="Collagen"/>
    <property type="match status" value="1"/>
</dbReference>
<reference evidence="8" key="2">
    <citation type="submission" date="2025-08" db="UniProtKB">
        <authorList>
            <consortium name="Ensembl"/>
        </authorList>
    </citation>
    <scope>IDENTIFICATION</scope>
</reference>